<name>A0ABM7MID1_9BURK</name>
<dbReference type="Proteomes" id="UP000824366">
    <property type="component" value="Chromosome"/>
</dbReference>
<protein>
    <recommendedName>
        <fullName evidence="3">Cysteine rich repeat protein</fullName>
    </recommendedName>
</protein>
<sequence length="146" mass="15152">MKTASSARQVCHRVAGISMVVLACGQVFSVAAQDRGEKLRRFDADRQACRSGQSGQALEPCMQEARAVLAQRPGSSPSVSPEQLQRGSLVRCEALAGEDRAACVARMRGEGTTSGSIAAGGILRELVTTEELPSPPQAPASAGASQ</sequence>
<evidence type="ECO:0000313" key="2">
    <source>
        <dbReference type="Proteomes" id="UP000824366"/>
    </source>
</evidence>
<dbReference type="RefSeq" id="WP_223908449.1">
    <property type="nucleotide sequence ID" value="NZ_AP024238.1"/>
</dbReference>
<evidence type="ECO:0008006" key="3">
    <source>
        <dbReference type="Google" id="ProtNLM"/>
    </source>
</evidence>
<keyword evidence="2" id="KW-1185">Reference proteome</keyword>
<gene>
    <name evidence="1" type="ORF">MIZ03_0792</name>
</gene>
<dbReference type="PROSITE" id="PS51257">
    <property type="entry name" value="PROKAR_LIPOPROTEIN"/>
    <property type="match status" value="1"/>
</dbReference>
<accession>A0ABM7MID1</accession>
<proteinExistence type="predicted"/>
<organism evidence="1 2">
    <name type="scientific">Rhodoferax lithotrophicus</name>
    <dbReference type="NCBI Taxonomy" id="2798804"/>
    <lineage>
        <taxon>Bacteria</taxon>
        <taxon>Pseudomonadati</taxon>
        <taxon>Pseudomonadota</taxon>
        <taxon>Betaproteobacteria</taxon>
        <taxon>Burkholderiales</taxon>
        <taxon>Comamonadaceae</taxon>
        <taxon>Rhodoferax</taxon>
    </lineage>
</organism>
<reference evidence="1 2" key="1">
    <citation type="journal article" date="2021" name="Microbiol. Spectr.">
        <title>A Single Bacterium Capable of Oxidation and Reduction of Iron at Circumneutral pH.</title>
        <authorList>
            <person name="Kato S."/>
            <person name="Ohkuma M."/>
        </authorList>
    </citation>
    <scope>NUCLEOTIDE SEQUENCE [LARGE SCALE GENOMIC DNA]</scope>
    <source>
        <strain evidence="1 2">MIZ03</strain>
    </source>
</reference>
<evidence type="ECO:0000313" key="1">
    <source>
        <dbReference type="EMBL" id="BCO25913.1"/>
    </source>
</evidence>
<dbReference type="EMBL" id="AP024238">
    <property type="protein sequence ID" value="BCO25913.1"/>
    <property type="molecule type" value="Genomic_DNA"/>
</dbReference>